<dbReference type="PANTHER" id="PTHR10039">
    <property type="entry name" value="AMELOGENIN"/>
    <property type="match status" value="1"/>
</dbReference>
<dbReference type="Gene3D" id="1.25.40.20">
    <property type="entry name" value="Ankyrin repeat-containing domain"/>
    <property type="match status" value="1"/>
</dbReference>
<evidence type="ECO:0000256" key="1">
    <source>
        <dbReference type="ARBA" id="ARBA00022737"/>
    </source>
</evidence>
<evidence type="ECO:0000256" key="2">
    <source>
        <dbReference type="PROSITE-ProRule" id="PRU00023"/>
    </source>
</evidence>
<keyword evidence="1" id="KW-0677">Repeat</keyword>
<dbReference type="InterPro" id="IPR002110">
    <property type="entry name" value="Ankyrin_rpt"/>
</dbReference>
<dbReference type="SMART" id="SM00248">
    <property type="entry name" value="ANK"/>
    <property type="match status" value="3"/>
</dbReference>
<organism evidence="4 5">
    <name type="scientific">Neonectria punicea</name>
    <dbReference type="NCBI Taxonomy" id="979145"/>
    <lineage>
        <taxon>Eukaryota</taxon>
        <taxon>Fungi</taxon>
        <taxon>Dikarya</taxon>
        <taxon>Ascomycota</taxon>
        <taxon>Pezizomycotina</taxon>
        <taxon>Sordariomycetes</taxon>
        <taxon>Hypocreomycetidae</taxon>
        <taxon>Hypocreales</taxon>
        <taxon>Nectriaceae</taxon>
        <taxon>Neonectria</taxon>
    </lineage>
</organism>
<dbReference type="Pfam" id="PF22939">
    <property type="entry name" value="WHD_GPIID"/>
    <property type="match status" value="1"/>
</dbReference>
<dbReference type="PANTHER" id="PTHR10039:SF14">
    <property type="entry name" value="NACHT DOMAIN-CONTAINING PROTEIN"/>
    <property type="match status" value="1"/>
</dbReference>
<dbReference type="InterPro" id="IPR036770">
    <property type="entry name" value="Ankyrin_rpt-contain_sf"/>
</dbReference>
<dbReference type="EMBL" id="JAZAVJ010000006">
    <property type="protein sequence ID" value="KAK7424020.1"/>
    <property type="molecule type" value="Genomic_DNA"/>
</dbReference>
<feature type="repeat" description="ANK" evidence="2">
    <location>
        <begin position="547"/>
        <end position="579"/>
    </location>
</feature>
<dbReference type="Pfam" id="PF24883">
    <property type="entry name" value="NPHP3_N"/>
    <property type="match status" value="1"/>
</dbReference>
<keyword evidence="2" id="KW-0040">ANK repeat</keyword>
<dbReference type="Gene3D" id="3.40.50.300">
    <property type="entry name" value="P-loop containing nucleotide triphosphate hydrolases"/>
    <property type="match status" value="1"/>
</dbReference>
<gene>
    <name evidence="4" type="ORF">QQX98_000630</name>
</gene>
<dbReference type="InterPro" id="IPR054471">
    <property type="entry name" value="GPIID_WHD"/>
</dbReference>
<dbReference type="Pfam" id="PF12796">
    <property type="entry name" value="Ank_2"/>
    <property type="match status" value="2"/>
</dbReference>
<dbReference type="InterPro" id="IPR056884">
    <property type="entry name" value="NPHP3-like_N"/>
</dbReference>
<dbReference type="InterPro" id="IPR007111">
    <property type="entry name" value="NACHT_NTPase"/>
</dbReference>
<dbReference type="PROSITE" id="PS50088">
    <property type="entry name" value="ANK_REPEAT"/>
    <property type="match status" value="2"/>
</dbReference>
<evidence type="ECO:0000259" key="3">
    <source>
        <dbReference type="PROSITE" id="PS50837"/>
    </source>
</evidence>
<proteinExistence type="predicted"/>
<dbReference type="InterPro" id="IPR027417">
    <property type="entry name" value="P-loop_NTPase"/>
</dbReference>
<protein>
    <recommendedName>
        <fullName evidence="3">NACHT domain-containing protein</fullName>
    </recommendedName>
</protein>
<dbReference type="SUPFAM" id="SSF48403">
    <property type="entry name" value="Ankyrin repeat"/>
    <property type="match status" value="1"/>
</dbReference>
<evidence type="ECO:0000313" key="4">
    <source>
        <dbReference type="EMBL" id="KAK7424020.1"/>
    </source>
</evidence>
<dbReference type="PROSITE" id="PS50297">
    <property type="entry name" value="ANK_REP_REGION"/>
    <property type="match status" value="2"/>
</dbReference>
<reference evidence="4 5" key="1">
    <citation type="journal article" date="2025" name="Microbiol. Resour. Announc.">
        <title>Draft genome sequences for Neonectria magnoliae and Neonectria punicea, canker pathogens of Liriodendron tulipifera and Acer saccharum in West Virginia.</title>
        <authorList>
            <person name="Petronek H.M."/>
            <person name="Kasson M.T."/>
            <person name="Metheny A.M."/>
            <person name="Stauder C.M."/>
            <person name="Lovett B."/>
            <person name="Lynch S.C."/>
            <person name="Garnas J.R."/>
            <person name="Kasson L.R."/>
            <person name="Stajich J.E."/>
        </authorList>
    </citation>
    <scope>NUCLEOTIDE SEQUENCE [LARGE SCALE GENOMIC DNA]</scope>
    <source>
        <strain evidence="4 5">NRRL 64653</strain>
    </source>
</reference>
<evidence type="ECO:0000313" key="5">
    <source>
        <dbReference type="Proteomes" id="UP001498476"/>
    </source>
</evidence>
<feature type="domain" description="NACHT" evidence="3">
    <location>
        <begin position="87"/>
        <end position="232"/>
    </location>
</feature>
<feature type="repeat" description="ANK" evidence="2">
    <location>
        <begin position="608"/>
        <end position="640"/>
    </location>
</feature>
<name>A0ABR1HS26_9HYPO</name>
<dbReference type="Proteomes" id="UP001498476">
    <property type="component" value="Unassembled WGS sequence"/>
</dbReference>
<accession>A0ABR1HS26</accession>
<comment type="caution">
    <text evidence="4">The sequence shown here is derived from an EMBL/GenBank/DDBJ whole genome shotgun (WGS) entry which is preliminary data.</text>
</comment>
<keyword evidence="5" id="KW-1185">Reference proteome</keyword>
<sequence>MTDRNEYKRLKVDAGPSSYVQLGNNTYTSGPESDSTVTDLLHELFITNPLEDLSKTQRIKGDRTKETCEWILERDEYTNWLRGCRPHLLWLVGPPGSGKTVISCFLVEKLREFIEESPQSSFAYYICDNKDEHRNTASAILQGIIVQLLQRRKHLFDCIAGDYKIRKGRLSGNLPALETIFHRILEKWTHPVYLLIDALDECERESSTELLHLLSRLEESTNLRIIITGRPGFFTRENGHAWIDILVNSYEINSDLSKFIDDKVKTFEKKYPSKFVDKVKDAVLHRAGGTFLWASFMLDEIATATTTKSAREKLDRMPASLEESYERILHDIPDEDKEDAARIFQWVVASRRPMKTVELATAMTLNSPNPWNSKAAPQHEDVEEQLDLYKSCRQLLYLDTTDHTVNLVHQSAKDYLTTLHRSSPYSIDGKQAEKQIMDTCWNYLCLGFPLERVQILSSTKQKGLDSKTLPGDLLRRHEFLHYAKVELCDGCWEGNVERIAAFVRHREDLGDILHVRDIWLSDFAELGDVDSVKILCEKGANTNARSCGSPMLHIAINQGNIEICELLAHYGADIDSLDKWRAEHGDRDMVKYLLDQGEDPGGRDLFSESMTALHLATRAGTGSTIDLLVKRGANVDDRDDNGRIALRHALMRWYLDLGLIMSLVTRDVDVNAKTNEG</sequence>
<dbReference type="PROSITE" id="PS50837">
    <property type="entry name" value="NACHT"/>
    <property type="match status" value="1"/>
</dbReference>
<dbReference type="SUPFAM" id="SSF52540">
    <property type="entry name" value="P-loop containing nucleoside triphosphate hydrolases"/>
    <property type="match status" value="1"/>
</dbReference>